<evidence type="ECO:0000256" key="9">
    <source>
        <dbReference type="HAMAP-Rule" id="MF_01683"/>
    </source>
</evidence>
<evidence type="ECO:0000256" key="7">
    <source>
        <dbReference type="ARBA" id="ARBA00022840"/>
    </source>
</evidence>
<keyword evidence="7 9" id="KW-0067">ATP-binding</keyword>
<sequence>MERGFSILEKPLNEKEEKTMGYYSLTETTAIQYAKEHGYFEKKANVVCHEIGDGNLNYVFKLDDGEKSIIIKQALPYAKVVGESWPLSIKRATIESKALQIFAKYVPDYVPVVYSHDEELAVTVIEDLSRLTITRKGLIDGEGYPLLSQHIGRFLAHVLFYTSDFGLQSEEKRVLEGTFVNPDLSKITEDLVFTDPFGHYDTNDYESDLQSVIDELWSDKTLKLKVAQYKYKFLTRKEALIHGDLHTGSIFSSPSETKVIDPEFATYGPFGFDIGQFIANLLLNALSREEEKRSVLFFHIEKTWSYFVENFTKLWIGEGVEAYTKEKQWLPIILQNIFTDAVGFAGCELIRRTIGLAHVADLDGIANKEKRIQAKKQALSLGRELIKYEAKCADIQLFRTLFQQTVGGVKA</sequence>
<dbReference type="FunFam" id="3.90.1200.10:FF:000008">
    <property type="entry name" value="Methylthioribose kinase"/>
    <property type="match status" value="1"/>
</dbReference>
<evidence type="ECO:0000256" key="4">
    <source>
        <dbReference type="ARBA" id="ARBA00022679"/>
    </source>
</evidence>
<dbReference type="InterPro" id="IPR011009">
    <property type="entry name" value="Kinase-like_dom_sf"/>
</dbReference>
<comment type="subunit">
    <text evidence="2 9">Homodimer.</text>
</comment>
<dbReference type="EC" id="2.7.1.100" evidence="9"/>
<comment type="catalytic activity">
    <reaction evidence="9">
        <text>5-(methylsulfanyl)-D-ribose + ATP = 5-(methylsulfanyl)-alpha-D-ribose 1-phosphate + ADP + H(+)</text>
        <dbReference type="Rhea" id="RHEA:22312"/>
        <dbReference type="ChEBI" id="CHEBI:15378"/>
        <dbReference type="ChEBI" id="CHEBI:30616"/>
        <dbReference type="ChEBI" id="CHEBI:58533"/>
        <dbReference type="ChEBI" id="CHEBI:78440"/>
        <dbReference type="ChEBI" id="CHEBI:456216"/>
        <dbReference type="EC" id="2.7.1.100"/>
    </reaction>
</comment>
<feature type="binding site" evidence="9">
    <location>
        <position position="72"/>
    </location>
    <ligand>
        <name>ATP</name>
        <dbReference type="ChEBI" id="CHEBI:30616"/>
    </ligand>
</feature>
<feature type="binding site" evidence="9">
    <location>
        <position position="244"/>
    </location>
    <ligand>
        <name>substrate</name>
    </ligand>
</feature>
<dbReference type="SUPFAM" id="SSF56112">
    <property type="entry name" value="Protein kinase-like (PK-like)"/>
    <property type="match status" value="1"/>
</dbReference>
<comment type="caution">
    <text evidence="11">The sequence shown here is derived from an EMBL/GenBank/DDBJ whole genome shotgun (WGS) entry which is preliminary data.</text>
</comment>
<evidence type="ECO:0000256" key="2">
    <source>
        <dbReference type="ARBA" id="ARBA00011738"/>
    </source>
</evidence>
<organism evidence="11">
    <name type="scientific">Bacillus mycoides</name>
    <dbReference type="NCBI Taxonomy" id="1405"/>
    <lineage>
        <taxon>Bacteria</taxon>
        <taxon>Bacillati</taxon>
        <taxon>Bacillota</taxon>
        <taxon>Bacilli</taxon>
        <taxon>Bacillales</taxon>
        <taxon>Bacillaceae</taxon>
        <taxon>Bacillus</taxon>
        <taxon>Bacillus cereus group</taxon>
    </lineage>
</organism>
<dbReference type="UniPathway" id="UPA00904">
    <property type="reaction ID" value="UER00872"/>
</dbReference>
<proteinExistence type="inferred from homology"/>
<dbReference type="Gene3D" id="3.30.200.20">
    <property type="entry name" value="Phosphorylase Kinase, domain 1"/>
    <property type="match status" value="1"/>
</dbReference>
<dbReference type="InterPro" id="IPR002575">
    <property type="entry name" value="Aminoglycoside_PTrfase"/>
</dbReference>
<dbReference type="HAMAP" id="MF_01683">
    <property type="entry name" value="Salvage_MtnK"/>
    <property type="match status" value="1"/>
</dbReference>
<dbReference type="FunFam" id="3.30.200.20:FF:000436">
    <property type="entry name" value="Methylthioribose kinase"/>
    <property type="match status" value="1"/>
</dbReference>
<comment type="pathway">
    <text evidence="9">Amino-acid biosynthesis; L-methionine biosynthesis via salvage pathway; S-methyl-5-thio-alpha-D-ribose 1-phosphate from S-methyl-5'-thioadenosine (hydrolase route): step 2/2.</text>
</comment>
<keyword evidence="5 9" id="KW-0547">Nucleotide-binding</keyword>
<feature type="binding site" evidence="9">
    <location>
        <position position="57"/>
    </location>
    <ligand>
        <name>ATP</name>
        <dbReference type="ChEBI" id="CHEBI:30616"/>
    </ligand>
</feature>
<evidence type="ECO:0000256" key="3">
    <source>
        <dbReference type="ARBA" id="ARBA00022605"/>
    </source>
</evidence>
<dbReference type="EMBL" id="ACMP01000103">
    <property type="protein sequence ID" value="EEL69249.1"/>
    <property type="molecule type" value="Genomic_DNA"/>
</dbReference>
<evidence type="ECO:0000259" key="10">
    <source>
        <dbReference type="Pfam" id="PF01636"/>
    </source>
</evidence>
<dbReference type="PIRSF" id="PIRSF031134">
    <property type="entry name" value="MTRK"/>
    <property type="match status" value="1"/>
</dbReference>
<keyword evidence="4 9" id="KW-0808">Transferase</keyword>
<dbReference type="GO" id="GO:0046522">
    <property type="term" value="F:S-methyl-5-thioribose kinase activity"/>
    <property type="evidence" value="ECO:0007669"/>
    <property type="project" value="UniProtKB-UniRule"/>
</dbReference>
<dbReference type="Pfam" id="PF01636">
    <property type="entry name" value="APH"/>
    <property type="match status" value="1"/>
</dbReference>
<dbReference type="GO" id="GO:0019509">
    <property type="term" value="P:L-methionine salvage from methylthioadenosine"/>
    <property type="evidence" value="ECO:0007669"/>
    <property type="project" value="UniProtKB-UniRule"/>
</dbReference>
<dbReference type="Proteomes" id="UP000001753">
    <property type="component" value="Chromosome"/>
</dbReference>
<comment type="similarity">
    <text evidence="1 9">Belongs to the methylthioribose kinase family.</text>
</comment>
<evidence type="ECO:0000256" key="1">
    <source>
        <dbReference type="ARBA" id="ARBA00010165"/>
    </source>
</evidence>
<comment type="function">
    <text evidence="9">Catalyzes the phosphorylation of methylthioribose into methylthioribose-1-phosphate.</text>
</comment>
<reference evidence="11" key="1">
    <citation type="journal article" date="2012" name="Genome Res.">
        <title>Genomic characterization of the Bacillus cereus sensu lato species: Backdrop to the evolution of Bacillus anthracis.</title>
        <authorList>
            <person name="Zwick M.E."/>
            <person name="Joseph S.J."/>
            <person name="Didelot X."/>
            <person name="Chen P.E."/>
            <person name="Bishop-Lilly K.A."/>
            <person name="Stewart A.C."/>
            <person name="Willner K."/>
            <person name="Nolan N."/>
            <person name="Lentz S."/>
            <person name="Thomason M.K."/>
            <person name="Sozhamannan S."/>
            <person name="Mateczun A.J."/>
            <person name="Du L."/>
            <person name="Read T.D."/>
        </authorList>
    </citation>
    <scope>NUCLEOTIDE SEQUENCE [LARGE SCALE GENOMIC DNA]</scope>
    <source>
        <strain evidence="11">AH603</strain>
    </source>
</reference>
<keyword evidence="3 9" id="KW-0028">Amino-acid biosynthesis</keyword>
<dbReference type="InterPro" id="IPR009212">
    <property type="entry name" value="Methylthioribose_kinase"/>
</dbReference>
<protein>
    <recommendedName>
        <fullName evidence="9">Methylthioribose kinase</fullName>
        <shortName evidence="9">MTR kinase</shortName>
        <ecNumber evidence="9">2.7.1.100</ecNumber>
    </recommendedName>
</protein>
<gene>
    <name evidence="9" type="primary">mtnK</name>
    <name evidence="11" type="ORF">bcere0026_37850</name>
</gene>
<evidence type="ECO:0000313" key="11">
    <source>
        <dbReference type="EMBL" id="EEL69249.1"/>
    </source>
</evidence>
<dbReference type="AlphaFoldDB" id="C2XYK3"/>
<dbReference type="GO" id="GO:0005524">
    <property type="term" value="F:ATP binding"/>
    <property type="evidence" value="ECO:0007669"/>
    <property type="project" value="UniProtKB-UniRule"/>
</dbReference>
<feature type="binding site" evidence="9">
    <location>
        <begin position="261"/>
        <end position="263"/>
    </location>
    <ligand>
        <name>ATP</name>
        <dbReference type="ChEBI" id="CHEBI:30616"/>
    </ligand>
</feature>
<feature type="binding site" evidence="9">
    <location>
        <begin position="126"/>
        <end position="128"/>
    </location>
    <ligand>
        <name>ATP</name>
        <dbReference type="ChEBI" id="CHEBI:30616"/>
    </ligand>
</feature>
<dbReference type="PANTHER" id="PTHR34273:SF2">
    <property type="entry name" value="METHYLTHIORIBOSE KINASE"/>
    <property type="match status" value="1"/>
</dbReference>
<evidence type="ECO:0000256" key="6">
    <source>
        <dbReference type="ARBA" id="ARBA00022777"/>
    </source>
</evidence>
<feature type="domain" description="Aminoglycoside phosphotransferase" evidence="10">
    <location>
        <begin position="50"/>
        <end position="278"/>
    </location>
</feature>
<accession>C2XYK3</accession>
<keyword evidence="6 9" id="KW-0418">Kinase</keyword>
<name>C2XYK3_BACMY</name>
<dbReference type="Gene3D" id="3.90.1200.10">
    <property type="match status" value="1"/>
</dbReference>
<evidence type="ECO:0000256" key="5">
    <source>
        <dbReference type="ARBA" id="ARBA00022741"/>
    </source>
</evidence>
<dbReference type="NCBIfam" id="TIGR01767">
    <property type="entry name" value="MTRK"/>
    <property type="match status" value="1"/>
</dbReference>
<dbReference type="HOGENOM" id="CLU_033681_0_0_9"/>
<feature type="binding site" evidence="9">
    <location>
        <position position="351"/>
    </location>
    <ligand>
        <name>substrate</name>
    </ligand>
</feature>
<evidence type="ECO:0000256" key="8">
    <source>
        <dbReference type="ARBA" id="ARBA00023167"/>
    </source>
</evidence>
<keyword evidence="8 9" id="KW-0486">Methionine biosynthesis</keyword>
<dbReference type="PANTHER" id="PTHR34273">
    <property type="entry name" value="METHYLTHIORIBOSE KINASE"/>
    <property type="match status" value="1"/>
</dbReference>